<reference evidence="4 5" key="1">
    <citation type="journal article" date="2011" name="J. Bacteriol.">
        <title>Genome sequence of Halorhabdus tiamatea, the first archaeon isolated from a deep-sea anoxic brine lake.</title>
        <authorList>
            <person name="Antunes A."/>
            <person name="Alam I."/>
            <person name="Bajic V.B."/>
            <person name="Stingl U."/>
        </authorList>
    </citation>
    <scope>NUCLEOTIDE SEQUENCE [LARGE SCALE GENOMIC DNA]</scope>
    <source>
        <strain evidence="4 5">SARL4B</strain>
    </source>
</reference>
<dbReference type="Gene3D" id="1.10.443.10">
    <property type="entry name" value="Intergrase catalytic core"/>
    <property type="match status" value="1"/>
</dbReference>
<name>U2E576_9EURY</name>
<dbReference type="AlphaFoldDB" id="U2E576"/>
<dbReference type="Proteomes" id="UP000003861">
    <property type="component" value="Unassembled WGS sequence"/>
</dbReference>
<keyword evidence="1" id="KW-0233">DNA recombination</keyword>
<feature type="domain" description="Tyr recombinase" evidence="3">
    <location>
        <begin position="175"/>
        <end position="365"/>
    </location>
</feature>
<protein>
    <submittedName>
        <fullName evidence="4">Tyrosine recombinase XerC protein</fullName>
    </submittedName>
</protein>
<dbReference type="PROSITE" id="PS51898">
    <property type="entry name" value="TYR_RECOMBINASE"/>
    <property type="match status" value="1"/>
</dbReference>
<evidence type="ECO:0000313" key="4">
    <source>
        <dbReference type="EMBL" id="ERJ07076.1"/>
    </source>
</evidence>
<sequence length="368" mass="42845">MSDETIAVNGDRHDVTLVPDPSHDCLNQRQRTDYKEFRRELAQWLLGFGKDPDHAEGYAGSTVRRRMHDIDVFYRWVWDERDGYTLSIDTDALDDYCRSLVYSDHSDAHKSNAQKSLKTLARYHDDIDDWDPSVTFSGDSARQQPRDFFTREERRLLEEASLEYGGVSQYHELAHDEKKELSHRFRKPIDAIDSDDVQRANGFKVPSLVWTSLDAGLRPVEVGRARVSWIDLSNARLLIPAEEASKSRDNWKVALRERTATMLERWLEERELYDKYDETDALWLTREAHPYSSRSLKYLLGKLCETAGIDTSNRQISWYAIRHSTGTYMTRQEGLVAASEQLRNSPKTMQRYDQAPTEDRRDALNRMG</sequence>
<gene>
    <name evidence="4" type="primary">xerC</name>
    <name evidence="4" type="ORF">HLRTI_000934</name>
</gene>
<accession>U2E576</accession>
<reference evidence="4 5" key="2">
    <citation type="journal article" date="2013" name="PLoS ONE">
        <title>INDIGO - INtegrated Data Warehouse of MIcrobial GenOmes with Examples from the Red Sea Extremophiles.</title>
        <authorList>
            <person name="Alam I."/>
            <person name="Antunes A."/>
            <person name="Kamau A.A."/>
            <person name="Ba Alawi W."/>
            <person name="Kalkatawi M."/>
            <person name="Stingl U."/>
            <person name="Bajic V.B."/>
        </authorList>
    </citation>
    <scope>NUCLEOTIDE SEQUENCE [LARGE SCALE GENOMIC DNA]</scope>
    <source>
        <strain evidence="4 5">SARL4B</strain>
    </source>
</reference>
<dbReference type="Pfam" id="PF00589">
    <property type="entry name" value="Phage_integrase"/>
    <property type="match status" value="1"/>
</dbReference>
<dbReference type="RefSeq" id="WP_021029403.1">
    <property type="nucleotide sequence ID" value="NC_021921.1"/>
</dbReference>
<feature type="compositionally biased region" description="Basic and acidic residues" evidence="2">
    <location>
        <begin position="357"/>
        <end position="368"/>
    </location>
</feature>
<evidence type="ECO:0000313" key="5">
    <source>
        <dbReference type="Proteomes" id="UP000003861"/>
    </source>
</evidence>
<evidence type="ECO:0000259" key="3">
    <source>
        <dbReference type="PROSITE" id="PS51898"/>
    </source>
</evidence>
<dbReference type="GeneID" id="42434786"/>
<dbReference type="GO" id="GO:0003677">
    <property type="term" value="F:DNA binding"/>
    <property type="evidence" value="ECO:0007669"/>
    <property type="project" value="InterPro"/>
</dbReference>
<dbReference type="InterPro" id="IPR002104">
    <property type="entry name" value="Integrase_catalytic"/>
</dbReference>
<comment type="caution">
    <text evidence="4">The sequence shown here is derived from an EMBL/GenBank/DDBJ whole genome shotgun (WGS) entry which is preliminary data.</text>
</comment>
<dbReference type="GO" id="GO:0015074">
    <property type="term" value="P:DNA integration"/>
    <property type="evidence" value="ECO:0007669"/>
    <property type="project" value="InterPro"/>
</dbReference>
<proteinExistence type="predicted"/>
<dbReference type="CDD" id="cd00397">
    <property type="entry name" value="DNA_BRE_C"/>
    <property type="match status" value="1"/>
</dbReference>
<dbReference type="SUPFAM" id="SSF56349">
    <property type="entry name" value="DNA breaking-rejoining enzymes"/>
    <property type="match status" value="1"/>
</dbReference>
<dbReference type="InterPro" id="IPR013762">
    <property type="entry name" value="Integrase-like_cat_sf"/>
</dbReference>
<evidence type="ECO:0000256" key="2">
    <source>
        <dbReference type="SAM" id="MobiDB-lite"/>
    </source>
</evidence>
<dbReference type="InterPro" id="IPR011010">
    <property type="entry name" value="DNA_brk_join_enz"/>
</dbReference>
<dbReference type="GO" id="GO:0006310">
    <property type="term" value="P:DNA recombination"/>
    <property type="evidence" value="ECO:0007669"/>
    <property type="project" value="UniProtKB-KW"/>
</dbReference>
<evidence type="ECO:0000256" key="1">
    <source>
        <dbReference type="ARBA" id="ARBA00023172"/>
    </source>
</evidence>
<dbReference type="EMBL" id="AFNT02000007">
    <property type="protein sequence ID" value="ERJ07076.1"/>
    <property type="molecule type" value="Genomic_DNA"/>
</dbReference>
<dbReference type="OrthoDB" id="330648at2157"/>
<organism evidence="4 5">
    <name type="scientific">Halorhabdus tiamatea SARL4B</name>
    <dbReference type="NCBI Taxonomy" id="1033806"/>
    <lineage>
        <taxon>Archaea</taxon>
        <taxon>Methanobacteriati</taxon>
        <taxon>Methanobacteriota</taxon>
        <taxon>Stenosarchaea group</taxon>
        <taxon>Halobacteria</taxon>
        <taxon>Halobacteriales</taxon>
        <taxon>Haloarculaceae</taxon>
        <taxon>Halorhabdus</taxon>
    </lineage>
</organism>
<feature type="region of interest" description="Disordered" evidence="2">
    <location>
        <begin position="342"/>
        <end position="368"/>
    </location>
</feature>